<evidence type="ECO:0000256" key="6">
    <source>
        <dbReference type="ARBA" id="ARBA00049157"/>
    </source>
</evidence>
<dbReference type="SUPFAM" id="SSF51366">
    <property type="entry name" value="Ribulose-phoshate binding barrel"/>
    <property type="match status" value="1"/>
</dbReference>
<dbReference type="FunFam" id="3.20.20.70:FF:000246">
    <property type="entry name" value="Orotidine 5'-phosphate decarboxylase"/>
    <property type="match status" value="1"/>
</dbReference>
<protein>
    <recommendedName>
        <fullName evidence="7">Orotidine 5'-phosphate decarboxylase</fullName>
        <ecNumber evidence="7">4.1.1.23</ecNumber>
    </recommendedName>
    <alternativeName>
        <fullName evidence="7">OMP decarboxylase</fullName>
        <shortName evidence="7">OMPDCase</shortName>
        <shortName evidence="7">OMPdecase</shortName>
    </alternativeName>
</protein>
<dbReference type="PANTHER" id="PTHR43375">
    <property type="entry name" value="OROTIDINE 5'-PHOSPHATE DECARBOXYLASE"/>
    <property type="match status" value="1"/>
</dbReference>
<dbReference type="CDD" id="cd04725">
    <property type="entry name" value="OMP_decarboxylase_like"/>
    <property type="match status" value="1"/>
</dbReference>
<comment type="similarity">
    <text evidence="2 7">Belongs to the OMP decarboxylase family. Type 2 subfamily.</text>
</comment>
<dbReference type="KEGG" id="spoa:EQM13_06590"/>
<dbReference type="EC" id="4.1.1.23" evidence="7"/>
<name>A0A410QBA6_9FIRM</name>
<dbReference type="GO" id="GO:0044205">
    <property type="term" value="P:'de novo' UMP biosynthetic process"/>
    <property type="evidence" value="ECO:0007669"/>
    <property type="project" value="UniProtKB-UniRule"/>
</dbReference>
<keyword evidence="5 7" id="KW-0456">Lyase</keyword>
<dbReference type="SMART" id="SM00934">
    <property type="entry name" value="OMPdecase"/>
    <property type="match status" value="1"/>
</dbReference>
<evidence type="ECO:0000313" key="9">
    <source>
        <dbReference type="EMBL" id="QAT61281.1"/>
    </source>
</evidence>
<evidence type="ECO:0000256" key="5">
    <source>
        <dbReference type="ARBA" id="ARBA00023239"/>
    </source>
</evidence>
<feature type="active site" description="Proton donor" evidence="7">
    <location>
        <position position="97"/>
    </location>
</feature>
<comment type="pathway">
    <text evidence="1 7">Pyrimidine metabolism; UMP biosynthesis via de novo pathway; UMP from orotate: step 2/2.</text>
</comment>
<comment type="catalytic activity">
    <reaction evidence="6 7">
        <text>orotidine 5'-phosphate + H(+) = UMP + CO2</text>
        <dbReference type="Rhea" id="RHEA:11596"/>
        <dbReference type="ChEBI" id="CHEBI:15378"/>
        <dbReference type="ChEBI" id="CHEBI:16526"/>
        <dbReference type="ChEBI" id="CHEBI:57538"/>
        <dbReference type="ChEBI" id="CHEBI:57865"/>
        <dbReference type="EC" id="4.1.1.23"/>
    </reaction>
</comment>
<dbReference type="EMBL" id="CP035282">
    <property type="protein sequence ID" value="QAT61281.1"/>
    <property type="molecule type" value="Genomic_DNA"/>
</dbReference>
<proteinExistence type="inferred from homology"/>
<dbReference type="NCBIfam" id="TIGR02127">
    <property type="entry name" value="pyrF_sub2"/>
    <property type="match status" value="1"/>
</dbReference>
<evidence type="ECO:0000256" key="3">
    <source>
        <dbReference type="ARBA" id="ARBA00022793"/>
    </source>
</evidence>
<dbReference type="Proteomes" id="UP000287969">
    <property type="component" value="Chromosome"/>
</dbReference>
<keyword evidence="3 7" id="KW-0210">Decarboxylase</keyword>
<feature type="domain" description="Orotidine 5'-phosphate decarboxylase" evidence="8">
    <location>
        <begin position="15"/>
        <end position="265"/>
    </location>
</feature>
<evidence type="ECO:0000256" key="4">
    <source>
        <dbReference type="ARBA" id="ARBA00022975"/>
    </source>
</evidence>
<evidence type="ECO:0000256" key="1">
    <source>
        <dbReference type="ARBA" id="ARBA00004861"/>
    </source>
</evidence>
<dbReference type="InterPro" id="IPR011995">
    <property type="entry name" value="OMPdecase_type-2"/>
</dbReference>
<dbReference type="OrthoDB" id="9808470at2"/>
<sequence length="284" mass="32253">MIIDRLYEEVNKKGSICLGLDTDISYIPDKLKKKYDSVSELLFQFNRTVIDETLDLVPIYKVQIAFYEAYGIEGMKAYRDTLRYIRNNKSMVIGDVKRGDISSTGKMYAKAHFSGDFECDFITVNPYMGMDSIEPYLEYVQEANKGLFVLLRTSNKGAEDIQYLNVKGYKVYNWVGDKIKEIAGNYMGRCGYSSVGVVVGATHTDEGANLRKRYENMFFLIPGYGAQGGKGREAALYLKNGNGGIVNSSRGIIADYKNYEDGEERFEYYVRQAVLLMKEDIRNG</sequence>
<dbReference type="GO" id="GO:0006207">
    <property type="term" value="P:'de novo' pyrimidine nucleobase biosynthetic process"/>
    <property type="evidence" value="ECO:0007669"/>
    <property type="project" value="InterPro"/>
</dbReference>
<keyword evidence="10" id="KW-1185">Reference proteome</keyword>
<gene>
    <name evidence="7 9" type="primary">pyrF</name>
    <name evidence="9" type="ORF">EQM13_06590</name>
</gene>
<organism evidence="9 10">
    <name type="scientific">Acidilutibacter cellobiosedens</name>
    <dbReference type="NCBI Taxonomy" id="2507161"/>
    <lineage>
        <taxon>Bacteria</taxon>
        <taxon>Bacillati</taxon>
        <taxon>Bacillota</taxon>
        <taxon>Tissierellia</taxon>
        <taxon>Tissierellales</taxon>
        <taxon>Acidilutibacteraceae</taxon>
        <taxon>Acidilutibacter</taxon>
    </lineage>
</organism>
<evidence type="ECO:0000259" key="8">
    <source>
        <dbReference type="SMART" id="SM00934"/>
    </source>
</evidence>
<evidence type="ECO:0000256" key="2">
    <source>
        <dbReference type="ARBA" id="ARBA00008847"/>
    </source>
</evidence>
<keyword evidence="4 7" id="KW-0665">Pyrimidine biosynthesis</keyword>
<dbReference type="HAMAP" id="MF_01215">
    <property type="entry name" value="OMPdecase_type2"/>
    <property type="match status" value="1"/>
</dbReference>
<dbReference type="Gene3D" id="3.20.20.70">
    <property type="entry name" value="Aldolase class I"/>
    <property type="match status" value="1"/>
</dbReference>
<dbReference type="UniPathway" id="UPA00070">
    <property type="reaction ID" value="UER00120"/>
</dbReference>
<dbReference type="RefSeq" id="WP_071141396.1">
    <property type="nucleotide sequence ID" value="NZ_CP035282.1"/>
</dbReference>
<dbReference type="InterPro" id="IPR013785">
    <property type="entry name" value="Aldolase_TIM"/>
</dbReference>
<evidence type="ECO:0000256" key="7">
    <source>
        <dbReference type="HAMAP-Rule" id="MF_01215"/>
    </source>
</evidence>
<dbReference type="Pfam" id="PF00215">
    <property type="entry name" value="OMPdecase"/>
    <property type="match status" value="1"/>
</dbReference>
<dbReference type="InterPro" id="IPR001754">
    <property type="entry name" value="OMPdeCOase_dom"/>
</dbReference>
<dbReference type="GO" id="GO:0004590">
    <property type="term" value="F:orotidine-5'-phosphate decarboxylase activity"/>
    <property type="evidence" value="ECO:0007669"/>
    <property type="project" value="UniProtKB-UniRule"/>
</dbReference>
<evidence type="ECO:0000313" key="10">
    <source>
        <dbReference type="Proteomes" id="UP000287969"/>
    </source>
</evidence>
<dbReference type="InterPro" id="IPR011060">
    <property type="entry name" value="RibuloseP-bd_barrel"/>
</dbReference>
<reference evidence="10" key="1">
    <citation type="submission" date="2019-01" db="EMBL/GenBank/DDBJ databases">
        <title>Draft genomes of a novel of Sporanaerobacter strains.</title>
        <authorList>
            <person name="Ma S."/>
        </authorList>
    </citation>
    <scope>NUCLEOTIDE SEQUENCE [LARGE SCALE GENOMIC DNA]</scope>
    <source>
        <strain evidence="10">NJN-17</strain>
    </source>
</reference>
<dbReference type="AlphaFoldDB" id="A0A410QBA6"/>
<dbReference type="PANTHER" id="PTHR43375:SF1">
    <property type="entry name" value="OROTIDINE 5'-PHOSPHATE DECARBOXYLASE"/>
    <property type="match status" value="1"/>
</dbReference>
<accession>A0A410QBA6</accession>